<protein>
    <submittedName>
        <fullName evidence="1">207_t:CDS:1</fullName>
    </submittedName>
</protein>
<evidence type="ECO:0000313" key="2">
    <source>
        <dbReference type="Proteomes" id="UP000789702"/>
    </source>
</evidence>
<accession>A0ACA9NLL6</accession>
<dbReference type="Proteomes" id="UP000789702">
    <property type="component" value="Unassembled WGS sequence"/>
</dbReference>
<dbReference type="EMBL" id="CAJVPU010018325">
    <property type="protein sequence ID" value="CAG8665142.1"/>
    <property type="molecule type" value="Genomic_DNA"/>
</dbReference>
<sequence length="330" mass="37357">VRNPLKGFILPVDLSYHLEKGHNPTDKPNYIIPNWTFVPFTPAGYPTIRYPNSNYEDQYDLLNKNVNHGVRSDNSEVPNVDPGHPSPSKIAGGSHFASLETTHDAFHIIFGGPGGHMAYLDIASFDPMFFFHHVNVDRLFALWQEIFPDGWIQQNIDFNGTFTDEMYTTVDENTDLTPFRKTKTEFWKSSDVRDIESLGYTYPQTQIFRKKPGKLVGPYAIRVFIDLKNATAQTPVTSPNFAGLVAMWQKIRRQIYEPDGVNATTGLIDSKTIFDIKADINLVPILLDGKGISPKKVGVNKIEVFSFEHDKVGKNFLVENTGQYYGSKEF</sequence>
<reference evidence="1" key="1">
    <citation type="submission" date="2021-06" db="EMBL/GenBank/DDBJ databases">
        <authorList>
            <person name="Kallberg Y."/>
            <person name="Tangrot J."/>
            <person name="Rosling A."/>
        </authorList>
    </citation>
    <scope>NUCLEOTIDE SEQUENCE</scope>
    <source>
        <strain evidence="1">IL203A</strain>
    </source>
</reference>
<gene>
    <name evidence="1" type="ORF">DHETER_LOCUS9931</name>
</gene>
<comment type="caution">
    <text evidence="1">The sequence shown here is derived from an EMBL/GenBank/DDBJ whole genome shotgun (WGS) entry which is preliminary data.</text>
</comment>
<name>A0ACA9NLL6_9GLOM</name>
<evidence type="ECO:0000313" key="1">
    <source>
        <dbReference type="EMBL" id="CAG8665142.1"/>
    </source>
</evidence>
<feature type="non-terminal residue" evidence="1">
    <location>
        <position position="1"/>
    </location>
</feature>
<proteinExistence type="predicted"/>
<organism evidence="1 2">
    <name type="scientific">Dentiscutata heterogama</name>
    <dbReference type="NCBI Taxonomy" id="1316150"/>
    <lineage>
        <taxon>Eukaryota</taxon>
        <taxon>Fungi</taxon>
        <taxon>Fungi incertae sedis</taxon>
        <taxon>Mucoromycota</taxon>
        <taxon>Glomeromycotina</taxon>
        <taxon>Glomeromycetes</taxon>
        <taxon>Diversisporales</taxon>
        <taxon>Gigasporaceae</taxon>
        <taxon>Dentiscutata</taxon>
    </lineage>
</organism>
<keyword evidence="2" id="KW-1185">Reference proteome</keyword>